<sequence length="87" mass="9783">MLNLGPFPGVVKGEPVSRISGEVYDVDNETLDVLDEFEGKWFYREDVLLGNGSKAAMYFLSSEVPCERYSVIGSGNWMDHPVSEDKY</sequence>
<dbReference type="Pfam" id="PF06094">
    <property type="entry name" value="GGACT"/>
    <property type="match status" value="1"/>
</dbReference>
<organism evidence="2 3">
    <name type="scientific">Methanococcoides methylutens MM1</name>
    <dbReference type="NCBI Taxonomy" id="1434104"/>
    <lineage>
        <taxon>Archaea</taxon>
        <taxon>Methanobacteriati</taxon>
        <taxon>Methanobacteriota</taxon>
        <taxon>Stenosarchaea group</taxon>
        <taxon>Methanomicrobia</taxon>
        <taxon>Methanosarcinales</taxon>
        <taxon>Methanosarcinaceae</taxon>
        <taxon>Methanococcoides</taxon>
    </lineage>
</organism>
<accession>A0A0E3SRN9</accession>
<dbReference type="Proteomes" id="UP000033048">
    <property type="component" value="Chromosome"/>
</dbReference>
<dbReference type="Gene3D" id="3.10.490.10">
    <property type="entry name" value="Gamma-glutamyl cyclotransferase-like"/>
    <property type="match status" value="1"/>
</dbReference>
<proteinExistence type="predicted"/>
<evidence type="ECO:0000313" key="3">
    <source>
        <dbReference type="Proteomes" id="UP000033048"/>
    </source>
</evidence>
<dbReference type="CDD" id="cd06661">
    <property type="entry name" value="GGCT_like"/>
    <property type="match status" value="1"/>
</dbReference>
<reference evidence="2 3" key="1">
    <citation type="submission" date="2014-07" db="EMBL/GenBank/DDBJ databases">
        <title>Methanogenic archaea and the global carbon cycle.</title>
        <authorList>
            <person name="Henriksen J.R."/>
            <person name="Luke J."/>
            <person name="Reinhart S."/>
            <person name="Benedict M.N."/>
            <person name="Youngblut N.D."/>
            <person name="Metcalf M.E."/>
            <person name="Whitaker R.J."/>
            <person name="Metcalf W.W."/>
        </authorList>
    </citation>
    <scope>NUCLEOTIDE SEQUENCE [LARGE SCALE GENOMIC DNA]</scope>
    <source>
        <strain evidence="2 3">MM1</strain>
    </source>
</reference>
<dbReference type="AlphaFoldDB" id="A0A0E3SRN9"/>
<dbReference type="EMBL" id="CP009518">
    <property type="protein sequence ID" value="AKB84887.1"/>
    <property type="molecule type" value="Genomic_DNA"/>
</dbReference>
<keyword evidence="3" id="KW-1185">Reference proteome</keyword>
<evidence type="ECO:0000313" key="2">
    <source>
        <dbReference type="EMBL" id="AKB84887.1"/>
    </source>
</evidence>
<dbReference type="SUPFAM" id="SSF110857">
    <property type="entry name" value="Gamma-glutamyl cyclotransferase-like"/>
    <property type="match status" value="1"/>
</dbReference>
<protein>
    <recommendedName>
        <fullName evidence="1">Gamma-glutamylcyclotransferase AIG2-like domain-containing protein</fullName>
    </recommendedName>
</protein>
<dbReference type="InterPro" id="IPR013024">
    <property type="entry name" value="GGCT-like"/>
</dbReference>
<evidence type="ECO:0000259" key="1">
    <source>
        <dbReference type="Pfam" id="PF06094"/>
    </source>
</evidence>
<name>A0A0E3SRN9_METMT</name>
<dbReference type="InterPro" id="IPR036568">
    <property type="entry name" value="GGCT-like_sf"/>
</dbReference>
<feature type="domain" description="Gamma-glutamylcyclotransferase AIG2-like" evidence="1">
    <location>
        <begin position="3"/>
        <end position="78"/>
    </location>
</feature>
<dbReference type="KEGG" id="mmet:MCMEM_0834"/>
<dbReference type="HOGENOM" id="CLU_083466_5_1_2"/>
<gene>
    <name evidence="2" type="ORF">MCMEM_0834</name>
</gene>
<dbReference type="InterPro" id="IPR009288">
    <property type="entry name" value="AIG2-like_dom"/>
</dbReference>
<dbReference type="STRING" id="1434104.MCMEM_0834"/>